<name>A0A395LHS4_9SPHN</name>
<gene>
    <name evidence="1" type="ORF">DL238_01675</name>
</gene>
<dbReference type="EMBL" id="QRBB01000001">
    <property type="protein sequence ID" value="RDS76443.1"/>
    <property type="molecule type" value="Genomic_DNA"/>
</dbReference>
<proteinExistence type="predicted"/>
<dbReference type="Gene3D" id="3.90.550.10">
    <property type="entry name" value="Spore Coat Polysaccharide Biosynthesis Protein SpsA, Chain A"/>
    <property type="match status" value="1"/>
</dbReference>
<evidence type="ECO:0000313" key="1">
    <source>
        <dbReference type="EMBL" id="RDS76443.1"/>
    </source>
</evidence>
<dbReference type="AlphaFoldDB" id="A0A395LHS4"/>
<accession>A0A395LHS4</accession>
<dbReference type="SUPFAM" id="SSF53448">
    <property type="entry name" value="Nucleotide-diphospho-sugar transferases"/>
    <property type="match status" value="1"/>
</dbReference>
<sequence length="338" mass="36052">MDHPAWLAALLADAPFDGRATLRQFSLNPVGEFTFAVAVPVRNEGEILPRMLAALLSAMTGVSERGLAVFAVNDTQDASAQLIKDWLGLNGLPGAVVEVGFAPAIRSAPYTRRLALDVASRFAPGGALLTTDADSEVGPGWVRQGLDDLADGFDLICEDVRLDDAGLAALPDQVRLAGDAERAYYAACDVLWRRWSCETGAFAHRASGASLAIAAATYRKLGRLPVPHHGEDAALCEMVLADGGRVITIADGGTRTSARLEGRAAGGCGAALSRRASEIDPVCDAALVPLAELRRLASFRLRHGYRYERDRPEKALRYSEILVQLAHARTLLAEEAIV</sequence>
<evidence type="ECO:0000313" key="2">
    <source>
        <dbReference type="Proteomes" id="UP000254101"/>
    </source>
</evidence>
<dbReference type="InterPro" id="IPR029044">
    <property type="entry name" value="Nucleotide-diphossugar_trans"/>
</dbReference>
<comment type="caution">
    <text evidence="1">The sequence shown here is derived from an EMBL/GenBank/DDBJ whole genome shotgun (WGS) entry which is preliminary data.</text>
</comment>
<dbReference type="Proteomes" id="UP000254101">
    <property type="component" value="Unassembled WGS sequence"/>
</dbReference>
<reference evidence="1 2" key="1">
    <citation type="submission" date="2018-07" db="EMBL/GenBank/DDBJ databases">
        <title>Erythrobacter nanhaiensis sp. nov., a novel member of the genus Erythrobacter isolated from the South China Sea.</title>
        <authorList>
            <person name="Chen X."/>
            <person name="Liu J."/>
        </authorList>
    </citation>
    <scope>NUCLEOTIDE SEQUENCE [LARGE SCALE GENOMIC DNA]</scope>
    <source>
        <strain evidence="1 2">S-5</strain>
    </source>
</reference>
<protein>
    <recommendedName>
        <fullName evidence="3">Glycosyltransferase</fullName>
    </recommendedName>
</protein>
<evidence type="ECO:0008006" key="3">
    <source>
        <dbReference type="Google" id="ProtNLM"/>
    </source>
</evidence>
<keyword evidence="2" id="KW-1185">Reference proteome</keyword>
<organism evidence="1 2">
    <name type="scientific">Alteriqipengyuania lutimaris</name>
    <dbReference type="NCBI Taxonomy" id="1538146"/>
    <lineage>
        <taxon>Bacteria</taxon>
        <taxon>Pseudomonadati</taxon>
        <taxon>Pseudomonadota</taxon>
        <taxon>Alphaproteobacteria</taxon>
        <taxon>Sphingomonadales</taxon>
        <taxon>Erythrobacteraceae</taxon>
        <taxon>Alteriqipengyuania</taxon>
    </lineage>
</organism>